<accession>A0A2A6REZ5</accession>
<evidence type="ECO:0000256" key="1">
    <source>
        <dbReference type="ARBA" id="ARBA00004651"/>
    </source>
</evidence>
<organism evidence="8 9">
    <name type="scientific">Candidatus Viridilinea mediisalina</name>
    <dbReference type="NCBI Taxonomy" id="2024553"/>
    <lineage>
        <taxon>Bacteria</taxon>
        <taxon>Bacillati</taxon>
        <taxon>Chloroflexota</taxon>
        <taxon>Chloroflexia</taxon>
        <taxon>Chloroflexales</taxon>
        <taxon>Chloroflexineae</taxon>
        <taxon>Oscillochloridaceae</taxon>
        <taxon>Candidatus Viridilinea</taxon>
    </lineage>
</organism>
<dbReference type="InterPro" id="IPR015414">
    <property type="entry name" value="TMEM64"/>
</dbReference>
<keyword evidence="3 6" id="KW-0812">Transmembrane</keyword>
<dbReference type="PANTHER" id="PTHR12677:SF59">
    <property type="entry name" value="GOLGI APPARATUS MEMBRANE PROTEIN TVP38-RELATED"/>
    <property type="match status" value="1"/>
</dbReference>
<reference evidence="9" key="1">
    <citation type="submission" date="2017-08" db="EMBL/GenBank/DDBJ databases">
        <authorList>
            <person name="Grouzdev D.S."/>
            <person name="Gaisin V.A."/>
            <person name="Rysina M.S."/>
            <person name="Gorlenko V.M."/>
        </authorList>
    </citation>
    <scope>NUCLEOTIDE SEQUENCE [LARGE SCALE GENOMIC DNA]</scope>
    <source>
        <strain evidence="9">Kir15-3F</strain>
    </source>
</reference>
<evidence type="ECO:0000313" key="9">
    <source>
        <dbReference type="Proteomes" id="UP000220527"/>
    </source>
</evidence>
<feature type="transmembrane region" description="Helical" evidence="6">
    <location>
        <begin position="94"/>
        <end position="116"/>
    </location>
</feature>
<comment type="caution">
    <text evidence="8">The sequence shown here is derived from an EMBL/GenBank/DDBJ whole genome shotgun (WGS) entry which is preliminary data.</text>
</comment>
<protein>
    <recommendedName>
        <fullName evidence="6">TVP38/TMEM64 family membrane protein</fullName>
    </recommendedName>
</protein>
<name>A0A2A6REZ5_9CHLR</name>
<gene>
    <name evidence="8" type="ORF">CJ255_18760</name>
</gene>
<keyword evidence="9" id="KW-1185">Reference proteome</keyword>
<feature type="transmembrane region" description="Helical" evidence="6">
    <location>
        <begin position="221"/>
        <end position="238"/>
    </location>
</feature>
<evidence type="ECO:0000256" key="6">
    <source>
        <dbReference type="RuleBase" id="RU366058"/>
    </source>
</evidence>
<dbReference type="EMBL" id="NQWI01000133">
    <property type="protein sequence ID" value="PDW01511.1"/>
    <property type="molecule type" value="Genomic_DNA"/>
</dbReference>
<comment type="similarity">
    <text evidence="6">Belongs to the TVP38/TMEM64 family.</text>
</comment>
<dbReference type="InterPro" id="IPR032816">
    <property type="entry name" value="VTT_dom"/>
</dbReference>
<dbReference type="OrthoDB" id="9812980at2"/>
<feature type="domain" description="VTT" evidence="7">
    <location>
        <begin position="80"/>
        <end position="199"/>
    </location>
</feature>
<evidence type="ECO:0000256" key="4">
    <source>
        <dbReference type="ARBA" id="ARBA00022989"/>
    </source>
</evidence>
<feature type="transmembrane region" description="Helical" evidence="6">
    <location>
        <begin position="179"/>
        <end position="201"/>
    </location>
</feature>
<evidence type="ECO:0000256" key="2">
    <source>
        <dbReference type="ARBA" id="ARBA00022475"/>
    </source>
</evidence>
<evidence type="ECO:0000256" key="5">
    <source>
        <dbReference type="ARBA" id="ARBA00023136"/>
    </source>
</evidence>
<proteinExistence type="inferred from homology"/>
<dbReference type="PANTHER" id="PTHR12677">
    <property type="entry name" value="GOLGI APPARATUS MEMBRANE PROTEIN TVP38-RELATED"/>
    <property type="match status" value="1"/>
</dbReference>
<keyword evidence="4 6" id="KW-1133">Transmembrane helix</keyword>
<keyword evidence="2 6" id="KW-1003">Cell membrane</keyword>
<feature type="transmembrane region" description="Helical" evidence="6">
    <location>
        <begin position="66"/>
        <end position="88"/>
    </location>
</feature>
<keyword evidence="5 6" id="KW-0472">Membrane</keyword>
<evidence type="ECO:0000256" key="3">
    <source>
        <dbReference type="ARBA" id="ARBA00022692"/>
    </source>
</evidence>
<feature type="transmembrane region" description="Helical" evidence="6">
    <location>
        <begin position="20"/>
        <end position="45"/>
    </location>
</feature>
<dbReference type="RefSeq" id="WP_097645626.1">
    <property type="nucleotide sequence ID" value="NZ_NQWI01000133.1"/>
</dbReference>
<sequence>MLDSSTPPNVPQRSHLFLRHWQALVAAMIWLGLGASVLGYSLLTARGPQQVAYELVQHLRGPLGPLVYLLVYTLRPLAFFPAGVLTILGGSLWGAAWGMFFAVLGSNMSATLAYGFGRAFGQGMLPSTDQGATATVVRRYAVRLWQNAFPTILLMRLIYIPYDIVNYLAGFLRVPYRPFLFASILGAFPGTLSFALAGAALDIDDILTGNFQMSTINPWSLAFSIILFVFGLGLARWLRRYD</sequence>
<evidence type="ECO:0000259" key="7">
    <source>
        <dbReference type="Pfam" id="PF09335"/>
    </source>
</evidence>
<dbReference type="Pfam" id="PF09335">
    <property type="entry name" value="VTT_dom"/>
    <property type="match status" value="1"/>
</dbReference>
<evidence type="ECO:0000313" key="8">
    <source>
        <dbReference type="EMBL" id="PDW01511.1"/>
    </source>
</evidence>
<comment type="subcellular location">
    <subcellularLocation>
        <location evidence="1 6">Cell membrane</location>
        <topology evidence="1 6">Multi-pass membrane protein</topology>
    </subcellularLocation>
</comment>
<dbReference type="AlphaFoldDB" id="A0A2A6REZ5"/>
<dbReference type="GO" id="GO:0005886">
    <property type="term" value="C:plasma membrane"/>
    <property type="evidence" value="ECO:0007669"/>
    <property type="project" value="UniProtKB-SubCell"/>
</dbReference>
<dbReference type="Proteomes" id="UP000220527">
    <property type="component" value="Unassembled WGS sequence"/>
</dbReference>